<name>A0AAE4J734_9ENTR</name>
<dbReference type="AlphaFoldDB" id="A0AAE4J734"/>
<dbReference type="RefSeq" id="WP_032648738.1">
    <property type="nucleotide sequence ID" value="NZ_BLXH01000031.1"/>
</dbReference>
<comment type="caution">
    <text evidence="1">The sequence shown here is derived from an EMBL/GenBank/DDBJ whole genome shotgun (WGS) entry which is preliminary data.</text>
</comment>
<sequence>MSNIRYIEGLKLSTTCDTLEDVATEVTALKLALGLLFARLPDAEKNNLLIELTQYDYPAFQKLSTELKQFMPK</sequence>
<dbReference type="Proteomes" id="UP001182277">
    <property type="component" value="Unassembled WGS sequence"/>
</dbReference>
<protein>
    <submittedName>
        <fullName evidence="1">Uncharacterized protein</fullName>
    </submittedName>
</protein>
<reference evidence="1" key="1">
    <citation type="submission" date="2023-02" db="EMBL/GenBank/DDBJ databases">
        <title>NDM-1 &amp; ACT-7 co producing ST 133 Enterobacter.</title>
        <authorList>
            <person name="Halder G."/>
            <person name="Chaudhuri B."/>
            <person name="Dutta S."/>
        </authorList>
    </citation>
    <scope>NUCLEOTIDE SEQUENCE</scope>
    <source>
        <strain evidence="1">PEER 323</strain>
    </source>
</reference>
<evidence type="ECO:0000313" key="1">
    <source>
        <dbReference type="EMBL" id="MDS0022318.1"/>
    </source>
</evidence>
<gene>
    <name evidence="1" type="ORF">PTZ61_27050</name>
</gene>
<accession>A0AAE4J734</accession>
<organism evidence="1 2">
    <name type="scientific">Enterobacter hormaechei subsp. steigerwaltii</name>
    <dbReference type="NCBI Taxonomy" id="299766"/>
    <lineage>
        <taxon>Bacteria</taxon>
        <taxon>Pseudomonadati</taxon>
        <taxon>Pseudomonadota</taxon>
        <taxon>Gammaproteobacteria</taxon>
        <taxon>Enterobacterales</taxon>
        <taxon>Enterobacteriaceae</taxon>
        <taxon>Enterobacter</taxon>
        <taxon>Enterobacter cloacae complex</taxon>
    </lineage>
</organism>
<evidence type="ECO:0000313" key="2">
    <source>
        <dbReference type="Proteomes" id="UP001182277"/>
    </source>
</evidence>
<dbReference type="EMBL" id="JARDRS010000064">
    <property type="protein sequence ID" value="MDS0022318.1"/>
    <property type="molecule type" value="Genomic_DNA"/>
</dbReference>
<proteinExistence type="predicted"/>